<keyword evidence="2" id="KW-0732">Signal</keyword>
<accession>A0A7S4LZT2</accession>
<sequence>MQQAWRVSLLYCMVVSSLQVKLPEEERRAASTQTLKRINLDLLVYPLARCNDGSGGAYYFAPASSRGGAMARTDMWLVFLMGGGWCWDETSCASRYSTSPSLMSSKQFPEEREVDGILSADPTISPLATANKVYVPYCSSDAYVGDAQASDATYGWHFRGQELIRATLKEISRAHGLSKGHTLIFGGCSAGGRGAMFNLEYLPEFIPQGVKIAGFFDSPMWVDMEPLDAGAVSFQTQTAAVFKMTNAQSRMGTRCASIYTKESEQFKCLFGEYRAPTIDLPFLVAASQYDSFQIRSNTGVSPPYDADQLAYVERFRQRVQQAMMRLNVSHVASFAYSCYGHCISEGKTFWTQQVTIGGTKKSLYDVTSEWMRKQLEGEQVIDKCGGFDCGCSCNSSLLNDHGVRSSLVVPADIARRQGIRRSARLAEEVESAGSVSSLMHSCLGRSFPFLSLTLSAACLLSFLLVCSAGSRHARQADEMKESSMCEVPAQGAYMMGMRYQ</sequence>
<dbReference type="PANTHER" id="PTHR21562:SF122">
    <property type="entry name" value="PALMITOLEOYL-PROTEIN CARBOXYLESTERASE NOTUM"/>
    <property type="match status" value="1"/>
</dbReference>
<name>A0A7S4LZT2_GUITH</name>
<dbReference type="GO" id="GO:0016787">
    <property type="term" value="F:hydrolase activity"/>
    <property type="evidence" value="ECO:0007669"/>
    <property type="project" value="InterPro"/>
</dbReference>
<dbReference type="AlphaFoldDB" id="A0A7S4LZT2"/>
<organism evidence="3">
    <name type="scientific">Guillardia theta</name>
    <name type="common">Cryptophyte</name>
    <name type="synonym">Cryptomonas phi</name>
    <dbReference type="NCBI Taxonomy" id="55529"/>
    <lineage>
        <taxon>Eukaryota</taxon>
        <taxon>Cryptophyceae</taxon>
        <taxon>Pyrenomonadales</taxon>
        <taxon>Geminigeraceae</taxon>
        <taxon>Guillardia</taxon>
    </lineage>
</organism>
<dbReference type="PANTHER" id="PTHR21562">
    <property type="entry name" value="NOTUM-RELATED"/>
    <property type="match status" value="1"/>
</dbReference>
<feature type="chain" id="PRO_5031554627" description="Pectin acetylesterase" evidence="2">
    <location>
        <begin position="18"/>
        <end position="500"/>
    </location>
</feature>
<dbReference type="InterPro" id="IPR004963">
    <property type="entry name" value="PAE/NOTUM"/>
</dbReference>
<gene>
    <name evidence="3" type="ORF">GTHE00462_LOCUS1525</name>
</gene>
<evidence type="ECO:0000313" key="3">
    <source>
        <dbReference type="EMBL" id="CAE2192214.1"/>
    </source>
</evidence>
<evidence type="ECO:0000256" key="2">
    <source>
        <dbReference type="SAM" id="SignalP"/>
    </source>
</evidence>
<keyword evidence="1" id="KW-0472">Membrane</keyword>
<feature type="transmembrane region" description="Helical" evidence="1">
    <location>
        <begin position="447"/>
        <end position="470"/>
    </location>
</feature>
<reference evidence="3" key="1">
    <citation type="submission" date="2021-01" db="EMBL/GenBank/DDBJ databases">
        <authorList>
            <person name="Corre E."/>
            <person name="Pelletier E."/>
            <person name="Niang G."/>
            <person name="Scheremetjew M."/>
            <person name="Finn R."/>
            <person name="Kale V."/>
            <person name="Holt S."/>
            <person name="Cochrane G."/>
            <person name="Meng A."/>
            <person name="Brown T."/>
            <person name="Cohen L."/>
        </authorList>
    </citation>
    <scope>NUCLEOTIDE SEQUENCE</scope>
    <source>
        <strain evidence="3">CCMP 2712</strain>
    </source>
</reference>
<protein>
    <recommendedName>
        <fullName evidence="4">Pectin acetylesterase</fullName>
    </recommendedName>
</protein>
<proteinExistence type="predicted"/>
<evidence type="ECO:0008006" key="4">
    <source>
        <dbReference type="Google" id="ProtNLM"/>
    </source>
</evidence>
<dbReference type="Pfam" id="PF03283">
    <property type="entry name" value="PAE"/>
    <property type="match status" value="1"/>
</dbReference>
<dbReference type="EMBL" id="HBKN01001752">
    <property type="protein sequence ID" value="CAE2192214.1"/>
    <property type="molecule type" value="Transcribed_RNA"/>
</dbReference>
<feature type="signal peptide" evidence="2">
    <location>
        <begin position="1"/>
        <end position="17"/>
    </location>
</feature>
<keyword evidence="1" id="KW-0812">Transmembrane</keyword>
<keyword evidence="1" id="KW-1133">Transmembrane helix</keyword>
<evidence type="ECO:0000256" key="1">
    <source>
        <dbReference type="SAM" id="Phobius"/>
    </source>
</evidence>